<dbReference type="InterPro" id="IPR012337">
    <property type="entry name" value="RNaseH-like_sf"/>
</dbReference>
<comment type="caution">
    <text evidence="7">The sequence shown here is derived from an EMBL/GenBank/DDBJ whole genome shotgun (WGS) entry which is preliminary data.</text>
</comment>
<keyword evidence="3" id="KW-0863">Zinc-finger</keyword>
<accession>A0A8H3QUF4</accession>
<reference evidence="7" key="1">
    <citation type="submission" date="2019-10" db="EMBL/GenBank/DDBJ databases">
        <title>Conservation and host-specific expression of non-tandemly repeated heterogenous ribosome RNA gene in arbuscular mycorrhizal fungi.</title>
        <authorList>
            <person name="Maeda T."/>
            <person name="Kobayashi Y."/>
            <person name="Nakagawa T."/>
            <person name="Ezawa T."/>
            <person name="Yamaguchi K."/>
            <person name="Bino T."/>
            <person name="Nishimoto Y."/>
            <person name="Shigenobu S."/>
            <person name="Kawaguchi M."/>
        </authorList>
    </citation>
    <scope>NUCLEOTIDE SEQUENCE</scope>
    <source>
        <strain evidence="7">HR1</strain>
    </source>
</reference>
<dbReference type="Proteomes" id="UP000615446">
    <property type="component" value="Unassembled WGS sequence"/>
</dbReference>
<evidence type="ECO:0000256" key="1">
    <source>
        <dbReference type="ARBA" id="ARBA00004123"/>
    </source>
</evidence>
<organism evidence="7 8">
    <name type="scientific">Rhizophagus clarus</name>
    <dbReference type="NCBI Taxonomy" id="94130"/>
    <lineage>
        <taxon>Eukaryota</taxon>
        <taxon>Fungi</taxon>
        <taxon>Fungi incertae sedis</taxon>
        <taxon>Mucoromycota</taxon>
        <taxon>Glomeromycotina</taxon>
        <taxon>Glomeromycetes</taxon>
        <taxon>Glomerales</taxon>
        <taxon>Glomeraceae</taxon>
        <taxon>Rhizophagus</taxon>
    </lineage>
</organism>
<dbReference type="SUPFAM" id="SSF53098">
    <property type="entry name" value="Ribonuclease H-like"/>
    <property type="match status" value="1"/>
</dbReference>
<dbReference type="InterPro" id="IPR052035">
    <property type="entry name" value="ZnF_BED_domain_contain"/>
</dbReference>
<dbReference type="GO" id="GO:0005634">
    <property type="term" value="C:nucleus"/>
    <property type="evidence" value="ECO:0007669"/>
    <property type="project" value="UniProtKB-SubCell"/>
</dbReference>
<comment type="subcellular location">
    <subcellularLocation>
        <location evidence="1">Nucleus</location>
    </subcellularLocation>
</comment>
<name>A0A8H3QUF4_9GLOM</name>
<keyword evidence="4" id="KW-0862">Zinc</keyword>
<evidence type="ECO:0000256" key="5">
    <source>
        <dbReference type="ARBA" id="ARBA00023242"/>
    </source>
</evidence>
<dbReference type="SUPFAM" id="SSF140996">
    <property type="entry name" value="Hermes dimerisation domain"/>
    <property type="match status" value="1"/>
</dbReference>
<dbReference type="PANTHER" id="PTHR46481">
    <property type="entry name" value="ZINC FINGER BED DOMAIN-CONTAINING PROTEIN 4"/>
    <property type="match status" value="1"/>
</dbReference>
<keyword evidence="5" id="KW-0539">Nucleus</keyword>
<dbReference type="PANTHER" id="PTHR46481:SF10">
    <property type="entry name" value="ZINC FINGER BED DOMAIN-CONTAINING PROTEIN 39"/>
    <property type="match status" value="1"/>
</dbReference>
<feature type="region of interest" description="Disordered" evidence="6">
    <location>
        <begin position="1"/>
        <end position="29"/>
    </location>
</feature>
<dbReference type="OrthoDB" id="2445285at2759"/>
<dbReference type="AlphaFoldDB" id="A0A8H3QUF4"/>
<protein>
    <submittedName>
        <fullName evidence="7">Zinc finger BED domain-containing protein 1-like</fullName>
    </submittedName>
</protein>
<gene>
    <name evidence="7" type="ORF">RCL2_001862300</name>
</gene>
<proteinExistence type="predicted"/>
<evidence type="ECO:0000256" key="3">
    <source>
        <dbReference type="ARBA" id="ARBA00022771"/>
    </source>
</evidence>
<dbReference type="GO" id="GO:0008270">
    <property type="term" value="F:zinc ion binding"/>
    <property type="evidence" value="ECO:0007669"/>
    <property type="project" value="UniProtKB-KW"/>
</dbReference>
<evidence type="ECO:0000313" key="8">
    <source>
        <dbReference type="Proteomes" id="UP000615446"/>
    </source>
</evidence>
<evidence type="ECO:0000256" key="4">
    <source>
        <dbReference type="ARBA" id="ARBA00022833"/>
    </source>
</evidence>
<evidence type="ECO:0000256" key="6">
    <source>
        <dbReference type="SAM" id="MobiDB-lite"/>
    </source>
</evidence>
<evidence type="ECO:0000256" key="2">
    <source>
        <dbReference type="ARBA" id="ARBA00022723"/>
    </source>
</evidence>
<keyword evidence="2" id="KW-0479">Metal-binding</keyword>
<evidence type="ECO:0000313" key="7">
    <source>
        <dbReference type="EMBL" id="GES91822.1"/>
    </source>
</evidence>
<dbReference type="EMBL" id="BLAL01000206">
    <property type="protein sequence ID" value="GES91822.1"/>
    <property type="molecule type" value="Genomic_DNA"/>
</dbReference>
<sequence length="606" mass="70238">MEQMAEEATVEKENLAQDVIEESEDDSIHEVETSHLTIQDESENDPDYVLLQDITTLSADIYNITIDDIETEFLEINQQSKQHKAPTKIRRPKTSWVWQFFELNRDNTKAVCQISGCEKMLTWCGSPSSLATHLSGTHGITKEIAIKYEEKELRNPPEPSVKPYKHSVQESLTKNVIGFIIGTVQPLNVVEDPDFIRMIKGFDKRYKVPCTKTIKNAWSSPAHLPYLGVTAHWITSDFEPYEVLLSMEELPYPHGATEIQEHLIDLFYEWEIESKIIALVTDNGSNVKKACSEIAGDKKKQQLKEAQMYLHRQQEVLQDDNELEKEVENLIYLDVIKINNTRWNSTLYAFQRLIILKPTVVMLKASLISNTNLNIHKEGEKLEELCPTVHEWKIIKEIVELLNPFEAATRLLSGVNYPTIGFTYPCICNLREKLETEFTSLKTSDAKYCRNAILEDLTSRWNFFQELCLKGSFFDPRFKSLDFINSQKECDNIFSQLREEFMIFKQNEQIDNSTSSADKDTDDLMTEMNFRLTESSDGLLESRHGIYFLYHFVRNFSDKGFLLSNYGFTGYRLENDININRNTKVFVTINICARLLGRTWTWHICN</sequence>